<keyword evidence="3" id="KW-1185">Reference proteome</keyword>
<keyword evidence="1" id="KW-0472">Membrane</keyword>
<keyword evidence="1" id="KW-1133">Transmembrane helix</keyword>
<evidence type="ECO:0000256" key="1">
    <source>
        <dbReference type="SAM" id="Phobius"/>
    </source>
</evidence>
<feature type="transmembrane region" description="Helical" evidence="1">
    <location>
        <begin position="20"/>
        <end position="42"/>
    </location>
</feature>
<reference evidence="2 3" key="1">
    <citation type="submission" date="2018-07" db="EMBL/GenBank/DDBJ databases">
        <title>Genomic Encyclopedia of Type Strains, Phase IV (KMG-IV): sequencing the most valuable type-strain genomes for metagenomic binning, comparative biology and taxonomic classification.</title>
        <authorList>
            <person name="Goeker M."/>
        </authorList>
    </citation>
    <scope>NUCLEOTIDE SEQUENCE [LARGE SCALE GENOMIC DNA]</scope>
    <source>
        <strain evidence="2 3">DSM 26407</strain>
    </source>
</reference>
<gene>
    <name evidence="2" type="ORF">DFQ59_104151</name>
</gene>
<evidence type="ECO:0000313" key="2">
    <source>
        <dbReference type="EMBL" id="RCX30715.1"/>
    </source>
</evidence>
<organism evidence="2 3">
    <name type="scientific">Thioalbus denitrificans</name>
    <dbReference type="NCBI Taxonomy" id="547122"/>
    <lineage>
        <taxon>Bacteria</taxon>
        <taxon>Pseudomonadati</taxon>
        <taxon>Pseudomonadota</taxon>
        <taxon>Gammaproteobacteria</taxon>
        <taxon>Chromatiales</taxon>
        <taxon>Ectothiorhodospiraceae</taxon>
        <taxon>Thioalbus</taxon>
    </lineage>
</organism>
<dbReference type="Proteomes" id="UP000252707">
    <property type="component" value="Unassembled WGS sequence"/>
</dbReference>
<sequence length="43" mass="4409">MNTRANHTYGLAETVGEGLVISLLLGTGAGLLLILLVFLIAAV</sequence>
<evidence type="ECO:0000313" key="3">
    <source>
        <dbReference type="Proteomes" id="UP000252707"/>
    </source>
</evidence>
<dbReference type="RefSeq" id="WP_281268251.1">
    <property type="nucleotide sequence ID" value="NZ_QPJY01000004.1"/>
</dbReference>
<accession>A0A369CC45</accession>
<keyword evidence="1" id="KW-0812">Transmembrane</keyword>
<proteinExistence type="predicted"/>
<dbReference type="EMBL" id="QPJY01000004">
    <property type="protein sequence ID" value="RCX30715.1"/>
    <property type="molecule type" value="Genomic_DNA"/>
</dbReference>
<protein>
    <submittedName>
        <fullName evidence="2">Uncharacterized protein</fullName>
    </submittedName>
</protein>
<comment type="caution">
    <text evidence="2">The sequence shown here is derived from an EMBL/GenBank/DDBJ whole genome shotgun (WGS) entry which is preliminary data.</text>
</comment>
<name>A0A369CC45_9GAMM</name>
<dbReference type="AlphaFoldDB" id="A0A369CC45"/>